<proteinExistence type="predicted"/>
<name>A0A8I0LF37_9CORY</name>
<sequence length="198" mass="22380">MSLRNALLALLSSGPMTGYDVAKRFASSVGFLWHAPNSQIYPELRKMEREGLLATREIPWGTKGVTKTEYSVNDAGLDALATWQEEPMTYTPDRDPARLKAAYFEMGSPEAAQHNLREHISHFEYQRSQALDEINRIDSGTSPTLTRRLQNLPEEKHAKTIAFKRFAYEGRVIQAEAEIRWAQRGLELLEKLDDTGGG</sequence>
<accession>A0A8I0LF37</accession>
<dbReference type="Pfam" id="PF03551">
    <property type="entry name" value="PadR"/>
    <property type="match status" value="1"/>
</dbReference>
<evidence type="ECO:0000259" key="1">
    <source>
        <dbReference type="Pfam" id="PF03551"/>
    </source>
</evidence>
<protein>
    <submittedName>
        <fullName evidence="2">PadR family transcriptional regulator</fullName>
    </submittedName>
</protein>
<dbReference type="RefSeq" id="WP_191732645.1">
    <property type="nucleotide sequence ID" value="NZ_JACSPR010000002.1"/>
</dbReference>
<dbReference type="InterPro" id="IPR036388">
    <property type="entry name" value="WH-like_DNA-bd_sf"/>
</dbReference>
<dbReference type="PANTHER" id="PTHR43252">
    <property type="entry name" value="TRANSCRIPTIONAL REGULATOR YQJI"/>
    <property type="match status" value="1"/>
</dbReference>
<organism evidence="2 3">
    <name type="scientific">Corynebacterium gallinarum</name>
    <dbReference type="NCBI Taxonomy" id="2762214"/>
    <lineage>
        <taxon>Bacteria</taxon>
        <taxon>Bacillati</taxon>
        <taxon>Actinomycetota</taxon>
        <taxon>Actinomycetes</taxon>
        <taxon>Mycobacteriales</taxon>
        <taxon>Corynebacteriaceae</taxon>
        <taxon>Corynebacterium</taxon>
    </lineage>
</organism>
<reference evidence="2 3" key="1">
    <citation type="submission" date="2020-08" db="EMBL/GenBank/DDBJ databases">
        <title>A Genomic Blueprint of the Chicken Gut Microbiome.</title>
        <authorList>
            <person name="Gilroy R."/>
            <person name="Ravi A."/>
            <person name="Getino M."/>
            <person name="Pursley I."/>
            <person name="Horton D.L."/>
            <person name="Alikhan N.-F."/>
            <person name="Baker D."/>
            <person name="Gharbi K."/>
            <person name="Hall N."/>
            <person name="Watson M."/>
            <person name="Adriaenssens E.M."/>
            <person name="Foster-Nyarko E."/>
            <person name="Jarju S."/>
            <person name="Secka A."/>
            <person name="Antonio M."/>
            <person name="Oren A."/>
            <person name="Chaudhuri R."/>
            <person name="La Ragione R.M."/>
            <person name="Hildebrand F."/>
            <person name="Pallen M.J."/>
        </authorList>
    </citation>
    <scope>NUCLEOTIDE SEQUENCE [LARGE SCALE GENOMIC DNA]</scope>
    <source>
        <strain evidence="2 3">Sa1YVA5</strain>
    </source>
</reference>
<dbReference type="InterPro" id="IPR005149">
    <property type="entry name" value="Tscrpt_reg_PadR_N"/>
</dbReference>
<dbReference type="Proteomes" id="UP000650224">
    <property type="component" value="Unassembled WGS sequence"/>
</dbReference>
<comment type="caution">
    <text evidence="2">The sequence shown here is derived from an EMBL/GenBank/DDBJ whole genome shotgun (WGS) entry which is preliminary data.</text>
</comment>
<keyword evidence="3" id="KW-1185">Reference proteome</keyword>
<dbReference type="SUPFAM" id="SSF46785">
    <property type="entry name" value="Winged helix' DNA-binding domain"/>
    <property type="match status" value="1"/>
</dbReference>
<evidence type="ECO:0000313" key="2">
    <source>
        <dbReference type="EMBL" id="MBD8029403.1"/>
    </source>
</evidence>
<feature type="domain" description="Transcription regulator PadR N-terminal" evidence="1">
    <location>
        <begin position="7"/>
        <end position="81"/>
    </location>
</feature>
<gene>
    <name evidence="2" type="ORF">H9627_03500</name>
</gene>
<dbReference type="AlphaFoldDB" id="A0A8I0LF37"/>
<evidence type="ECO:0000313" key="3">
    <source>
        <dbReference type="Proteomes" id="UP000650224"/>
    </source>
</evidence>
<dbReference type="InterPro" id="IPR036390">
    <property type="entry name" value="WH_DNA-bd_sf"/>
</dbReference>
<dbReference type="EMBL" id="JACSPR010000002">
    <property type="protein sequence ID" value="MBD8029403.1"/>
    <property type="molecule type" value="Genomic_DNA"/>
</dbReference>
<dbReference type="Gene3D" id="1.10.10.10">
    <property type="entry name" value="Winged helix-like DNA-binding domain superfamily/Winged helix DNA-binding domain"/>
    <property type="match status" value="1"/>
</dbReference>
<dbReference type="PANTHER" id="PTHR43252:SF2">
    <property type="entry name" value="TRANSCRIPTION REGULATOR, PADR-LIKE FAMILY"/>
    <property type="match status" value="1"/>
</dbReference>